<dbReference type="InterPro" id="IPR008250">
    <property type="entry name" value="ATPase_P-typ_transduc_dom_A_sf"/>
</dbReference>
<keyword evidence="4 10" id="KW-0479">Metal-binding</keyword>
<evidence type="ECO:0000256" key="7">
    <source>
        <dbReference type="ARBA" id="ARBA00022967"/>
    </source>
</evidence>
<evidence type="ECO:0000256" key="2">
    <source>
        <dbReference type="ARBA" id="ARBA00006024"/>
    </source>
</evidence>
<evidence type="ECO:0000256" key="5">
    <source>
        <dbReference type="ARBA" id="ARBA00022741"/>
    </source>
</evidence>
<comment type="caution">
    <text evidence="12">The sequence shown here is derived from an EMBL/GenBank/DDBJ whole genome shotgun (WGS) entry which is preliminary data.</text>
</comment>
<feature type="transmembrane region" description="Helical" evidence="10">
    <location>
        <begin position="355"/>
        <end position="374"/>
    </location>
</feature>
<dbReference type="Pfam" id="PF00403">
    <property type="entry name" value="HMA"/>
    <property type="match status" value="1"/>
</dbReference>
<dbReference type="SFLD" id="SFLDF00027">
    <property type="entry name" value="p-type_atpase"/>
    <property type="match status" value="1"/>
</dbReference>
<dbReference type="InterPro" id="IPR044492">
    <property type="entry name" value="P_typ_ATPase_HD_dom"/>
</dbReference>
<sequence>MVRNTQEKETLKLEGMGCAACAGKIENSINKVVGVEECMVNFAIAEATVKYNPQQTTVKNIIKAVQDAGYQAFALPPEGINPEQEAIAHKRHEKILLNRLIIGIILSVLLMISSLPMMTGLEIPFIPMWFQSPLLQLVLATPVLFLCGQSFWQGAIASIRHGSATMDTLVSLGTGAAYFYSLFITFFPEIIEREGIHAMVYYETAAVIITLLLLGRLLEHRAKRQTSEAITQLLQLGAKTARVIKDGKEQDIPIEDVQLNDIILVRPGEKIPVDGIITQGESSIDESMVTGESEPVRRNVGQEVIGATINKTGSFQFQATRVGKDTVLAQIVELVKQAQGSKAPIQKLADQITSWFVPVVIVIAMVTFLAWWLIGGNFTFALIASVTVLIIACPCALGLATPTSIMVGTGLGAKQGILIKDAGSLELAHRIKTIVLDKTGTLTEGKPVVTDFITLKGSAFEQNILRLVATLEKNSEHPLAEAIVAYAKKQEISLDDGVTDFEAVSGCGVQGFIDGHFVQVGTQKWFEKLGIDTVKLENIIPEEVFTKTNAWIVVDQEIEGLMALSDALKESSREAVQQLQRQGLEVIMLTGDNQRTAENIASEVGIRRFFAQVRPEEKTDKIREIQQNTGHLVAMVGDGINDAPALAQADVGFAIGTGTDVAIASSDITLISGDLKTIVKAIALSRATMNNIKQNLFFAYIYNVIGIPVAAGVFYPFFGLLLNPIIAGAAMAFSSVSVVTNALRLRKTKVFS</sequence>
<accession>A0ABR9V1P9</accession>
<evidence type="ECO:0000313" key="13">
    <source>
        <dbReference type="Proteomes" id="UP000654604"/>
    </source>
</evidence>
<dbReference type="InterPro" id="IPR017969">
    <property type="entry name" value="Heavy-metal-associated_CS"/>
</dbReference>
<dbReference type="Gene3D" id="2.70.150.10">
    <property type="entry name" value="Calcium-transporting ATPase, cytoplasmic transduction domain A"/>
    <property type="match status" value="1"/>
</dbReference>
<keyword evidence="9 10" id="KW-0472">Membrane</keyword>
<feature type="transmembrane region" description="Helical" evidence="10">
    <location>
        <begin position="199"/>
        <end position="218"/>
    </location>
</feature>
<keyword evidence="13" id="KW-1185">Reference proteome</keyword>
<dbReference type="InterPro" id="IPR023214">
    <property type="entry name" value="HAD_sf"/>
</dbReference>
<evidence type="ECO:0000256" key="1">
    <source>
        <dbReference type="ARBA" id="ARBA00004127"/>
    </source>
</evidence>
<dbReference type="PRINTS" id="PR00119">
    <property type="entry name" value="CATATPASE"/>
</dbReference>
<dbReference type="PANTHER" id="PTHR43520:SF8">
    <property type="entry name" value="P-TYPE CU(+) TRANSPORTER"/>
    <property type="match status" value="1"/>
</dbReference>
<evidence type="ECO:0000259" key="11">
    <source>
        <dbReference type="PROSITE" id="PS50846"/>
    </source>
</evidence>
<proteinExistence type="inferred from homology"/>
<evidence type="ECO:0000256" key="9">
    <source>
        <dbReference type="ARBA" id="ARBA00023136"/>
    </source>
</evidence>
<evidence type="ECO:0000256" key="3">
    <source>
        <dbReference type="ARBA" id="ARBA00022692"/>
    </source>
</evidence>
<dbReference type="Pfam" id="PF00702">
    <property type="entry name" value="Hydrolase"/>
    <property type="match status" value="1"/>
</dbReference>
<dbReference type="NCBIfam" id="TIGR01525">
    <property type="entry name" value="ATPase-IB_hvy"/>
    <property type="match status" value="1"/>
</dbReference>
<dbReference type="SUPFAM" id="SSF55008">
    <property type="entry name" value="HMA, heavy metal-associated domain"/>
    <property type="match status" value="1"/>
</dbReference>
<dbReference type="Gene3D" id="3.40.1110.10">
    <property type="entry name" value="Calcium-transporting ATPase, cytoplasmic domain N"/>
    <property type="match status" value="1"/>
</dbReference>
<dbReference type="SFLD" id="SFLDS00003">
    <property type="entry name" value="Haloacid_Dehalogenase"/>
    <property type="match status" value="1"/>
</dbReference>
<comment type="subcellular location">
    <subcellularLocation>
        <location evidence="10">Cell membrane</location>
    </subcellularLocation>
    <subcellularLocation>
        <location evidence="1">Endomembrane system</location>
        <topology evidence="1">Multi-pass membrane protein</topology>
    </subcellularLocation>
</comment>
<keyword evidence="3 10" id="KW-0812">Transmembrane</keyword>
<dbReference type="InterPro" id="IPR027256">
    <property type="entry name" value="P-typ_ATPase_IB"/>
</dbReference>
<dbReference type="InterPro" id="IPR023299">
    <property type="entry name" value="ATPase_P-typ_cyto_dom_N"/>
</dbReference>
<dbReference type="InterPro" id="IPR018303">
    <property type="entry name" value="ATPase_P-typ_P_site"/>
</dbReference>
<dbReference type="EMBL" id="JADEWC010000005">
    <property type="protein sequence ID" value="MBE9221807.1"/>
    <property type="molecule type" value="Genomic_DNA"/>
</dbReference>
<dbReference type="PROSITE" id="PS00154">
    <property type="entry name" value="ATPASE_E1_E2"/>
    <property type="match status" value="1"/>
</dbReference>
<dbReference type="SUPFAM" id="SSF81653">
    <property type="entry name" value="Calcium ATPase, transduction domain A"/>
    <property type="match status" value="1"/>
</dbReference>
<evidence type="ECO:0000256" key="8">
    <source>
        <dbReference type="ARBA" id="ARBA00022989"/>
    </source>
</evidence>
<feature type="transmembrane region" description="Helical" evidence="10">
    <location>
        <begin position="696"/>
        <end position="718"/>
    </location>
</feature>
<comment type="similarity">
    <text evidence="2 10">Belongs to the cation transport ATPase (P-type) (TC 3.A.3) family. Type IB subfamily.</text>
</comment>
<evidence type="ECO:0000256" key="10">
    <source>
        <dbReference type="RuleBase" id="RU362081"/>
    </source>
</evidence>
<dbReference type="InterPro" id="IPR059000">
    <property type="entry name" value="ATPase_P-type_domA"/>
</dbReference>
<dbReference type="PROSITE" id="PS01047">
    <property type="entry name" value="HMA_1"/>
    <property type="match status" value="1"/>
</dbReference>
<dbReference type="NCBIfam" id="TIGR01511">
    <property type="entry name" value="ATPase-IB1_Cu"/>
    <property type="match status" value="1"/>
</dbReference>
<dbReference type="Gene3D" id="3.40.50.1000">
    <property type="entry name" value="HAD superfamily/HAD-like"/>
    <property type="match status" value="1"/>
</dbReference>
<protein>
    <submittedName>
        <fullName evidence="12">Copper-translocating P-type ATPase</fullName>
    </submittedName>
</protein>
<dbReference type="Pfam" id="PF00122">
    <property type="entry name" value="E1-E2_ATPase"/>
    <property type="match status" value="1"/>
</dbReference>
<evidence type="ECO:0000256" key="4">
    <source>
        <dbReference type="ARBA" id="ARBA00022723"/>
    </source>
</evidence>
<dbReference type="PANTHER" id="PTHR43520">
    <property type="entry name" value="ATP7, ISOFORM B"/>
    <property type="match status" value="1"/>
</dbReference>
<dbReference type="InterPro" id="IPR036163">
    <property type="entry name" value="HMA_dom_sf"/>
</dbReference>
<dbReference type="PRINTS" id="PR00943">
    <property type="entry name" value="CUATPASE"/>
</dbReference>
<feature type="transmembrane region" description="Helical" evidence="10">
    <location>
        <begin position="164"/>
        <end position="187"/>
    </location>
</feature>
<feature type="transmembrane region" description="Helical" evidence="10">
    <location>
        <begin position="380"/>
        <end position="400"/>
    </location>
</feature>
<evidence type="ECO:0000256" key="6">
    <source>
        <dbReference type="ARBA" id="ARBA00022840"/>
    </source>
</evidence>
<keyword evidence="8 10" id="KW-1133">Transmembrane helix</keyword>
<dbReference type="InterPro" id="IPR006121">
    <property type="entry name" value="HMA_dom"/>
</dbReference>
<dbReference type="Proteomes" id="UP000654604">
    <property type="component" value="Unassembled WGS sequence"/>
</dbReference>
<gene>
    <name evidence="12" type="ORF">IQ215_03775</name>
</gene>
<organism evidence="12 13">
    <name type="scientific">Cyanobacterium stanieri LEGE 03274</name>
    <dbReference type="NCBI Taxonomy" id="1828756"/>
    <lineage>
        <taxon>Bacteria</taxon>
        <taxon>Bacillati</taxon>
        <taxon>Cyanobacteriota</taxon>
        <taxon>Cyanophyceae</taxon>
        <taxon>Oscillatoriophycideae</taxon>
        <taxon>Chroococcales</taxon>
        <taxon>Geminocystaceae</taxon>
        <taxon>Cyanobacterium</taxon>
    </lineage>
</organism>
<feature type="transmembrane region" description="Helical" evidence="10">
    <location>
        <begin position="100"/>
        <end position="121"/>
    </location>
</feature>
<feature type="transmembrane region" description="Helical" evidence="10">
    <location>
        <begin position="133"/>
        <end position="152"/>
    </location>
</feature>
<keyword evidence="7" id="KW-1278">Translocase</keyword>
<dbReference type="InterPro" id="IPR001757">
    <property type="entry name" value="P_typ_ATPase"/>
</dbReference>
<dbReference type="PROSITE" id="PS50846">
    <property type="entry name" value="HMA_2"/>
    <property type="match status" value="1"/>
</dbReference>
<feature type="domain" description="HMA" evidence="11">
    <location>
        <begin position="7"/>
        <end position="73"/>
    </location>
</feature>
<dbReference type="SFLD" id="SFLDG00002">
    <property type="entry name" value="C1.7:_P-type_atpase_like"/>
    <property type="match status" value="1"/>
</dbReference>
<dbReference type="CDD" id="cd02094">
    <property type="entry name" value="P-type_ATPase_Cu-like"/>
    <property type="match status" value="1"/>
</dbReference>
<keyword evidence="6 10" id="KW-0067">ATP-binding</keyword>
<reference evidence="12 13" key="1">
    <citation type="submission" date="2020-10" db="EMBL/GenBank/DDBJ databases">
        <authorList>
            <person name="Castelo-Branco R."/>
            <person name="Eusebio N."/>
            <person name="Adriana R."/>
            <person name="Vieira A."/>
            <person name="Brugerolle De Fraissinette N."/>
            <person name="Rezende De Castro R."/>
            <person name="Schneider M.P."/>
            <person name="Vasconcelos V."/>
            <person name="Leao P.N."/>
        </authorList>
    </citation>
    <scope>NUCLEOTIDE SEQUENCE [LARGE SCALE GENOMIC DNA]</scope>
    <source>
        <strain evidence="12 13">LEGE 03274</strain>
    </source>
</reference>
<dbReference type="Gene3D" id="3.30.70.100">
    <property type="match status" value="1"/>
</dbReference>
<name>A0ABR9V1P9_9CHRO</name>
<dbReference type="CDD" id="cd00371">
    <property type="entry name" value="HMA"/>
    <property type="match status" value="1"/>
</dbReference>
<keyword evidence="5 10" id="KW-0547">Nucleotide-binding</keyword>
<dbReference type="SUPFAM" id="SSF81665">
    <property type="entry name" value="Calcium ATPase, transmembrane domain M"/>
    <property type="match status" value="1"/>
</dbReference>
<dbReference type="InterPro" id="IPR036412">
    <property type="entry name" value="HAD-like_sf"/>
</dbReference>
<dbReference type="SUPFAM" id="SSF56784">
    <property type="entry name" value="HAD-like"/>
    <property type="match status" value="1"/>
</dbReference>
<dbReference type="NCBIfam" id="TIGR01494">
    <property type="entry name" value="ATPase_P-type"/>
    <property type="match status" value="1"/>
</dbReference>
<evidence type="ECO:0000313" key="12">
    <source>
        <dbReference type="EMBL" id="MBE9221807.1"/>
    </source>
</evidence>
<keyword evidence="10" id="KW-1003">Cell membrane</keyword>
<feature type="transmembrane region" description="Helical" evidence="10">
    <location>
        <begin position="724"/>
        <end position="743"/>
    </location>
</feature>
<dbReference type="InterPro" id="IPR023298">
    <property type="entry name" value="ATPase_P-typ_TM_dom_sf"/>
</dbReference>
<dbReference type="RefSeq" id="WP_193799988.1">
    <property type="nucleotide sequence ID" value="NZ_JADEWC010000005.1"/>
</dbReference>